<keyword evidence="3" id="KW-0805">Transcription regulation</keyword>
<dbReference type="RefSeq" id="WP_381181046.1">
    <property type="nucleotide sequence ID" value="NZ_JBHSFK010000029.1"/>
</dbReference>
<dbReference type="Pfam" id="PF13191">
    <property type="entry name" value="AAA_16"/>
    <property type="match status" value="1"/>
</dbReference>
<dbReference type="InterPro" id="IPR011990">
    <property type="entry name" value="TPR-like_helical_dom_sf"/>
</dbReference>
<dbReference type="InterPro" id="IPR036388">
    <property type="entry name" value="WH-like_DNA-bd_sf"/>
</dbReference>
<evidence type="ECO:0000256" key="1">
    <source>
        <dbReference type="ARBA" id="ARBA00005820"/>
    </source>
</evidence>
<dbReference type="PROSITE" id="PS51755">
    <property type="entry name" value="OMPR_PHOB"/>
    <property type="match status" value="1"/>
</dbReference>
<evidence type="ECO:0000256" key="6">
    <source>
        <dbReference type="PROSITE-ProRule" id="PRU01091"/>
    </source>
</evidence>
<dbReference type="Gene3D" id="1.10.10.10">
    <property type="entry name" value="Winged helix-like DNA-binding domain superfamily/Winged helix DNA-binding domain"/>
    <property type="match status" value="1"/>
</dbReference>
<feature type="compositionally biased region" description="Basic and acidic residues" evidence="7">
    <location>
        <begin position="249"/>
        <end position="263"/>
    </location>
</feature>
<keyword evidence="10" id="KW-1185">Reference proteome</keyword>
<evidence type="ECO:0000259" key="8">
    <source>
        <dbReference type="PROSITE" id="PS51755"/>
    </source>
</evidence>
<sequence>MTDFRLLGPLELRVAGRAVDPGPPQRRAVLAFLLADAGRPVPVDTLIDRLWGEHAPSEARASLYSHVARIRRLLENPAPEHAGPSTPPRVLRRADGYLLDVPPDEVDLHRFRHQVEQARGYARTQGERALALRQACALWRGEPLAGLPGPWVARARESWKQEYLAALVAWAHCELEAGNHAAVVGRLADLVAEHPLVEPLATALMRALHTGGRRPEALACFAALRERLAEELGTDPGPEVQRLHQAILRGEDTAPGRSDRDEGSGATRPPAAPPTVATPPVVRSRLGGRLVGRADEMATFDRALKDLTTGESATQAHVVELAGEPGIGKTRMLAELGERARQRGLLVLAGRSVQFDQAPYGAFVDALDDHLASADPGGNPVDALPKAAVLQLGAVFPALWDDRLAAGPVRAERYWLHRAVRSLLEAMAGDGQGLVLSLDDLHWADDATTELIDHLIRHPPKAPVLLALAHRPRQIPPRLSAALARAGADSRMSRLGLGPLSPTDAVELFAGDMGPGRWRRLYEISGGNPFYLEALARVPSEQLATATPLDPAAAVRDVPRPVRDSLLTELQGLSDPARLTARVAAVLGDSFAATMVAAVAGSDQAGTLAALDELTAHDVMRPVGAPGQFRFRHPLVRAAVYEGAGAGWLLSAHGRAAECLAARGASSAAQASHVQRSAHPGDAKAADLLARAARDVLTIAPATAAHWTGEALRLLGEDGRLRPELWFQRASALGAAGRLRESRDLLRATASLLPSRAGDMRVRVVVAQATMEWMLGKYQQAMRLLLRELEDREGRSEHDIAELEMALAAIAQRTDEFSTAVHWSERALVSAERAEDPPRLALARGLLALAYASTGEHARSRSHLTRLLGTLDGARSEQPEYIDALSVIGWTELLEGRYDSALHHLDQGLELSHRTGNSLLLSDLFAASAHTHLLLGRLDDASRCAEEALEAASFVGSEEASSFASAVLAATRLWQGDYATANSILEKLVISRHTADDSEPPQVRSVALGILGQAMLFNGAPDDCVRTVLRAGGGPDLLRFEASTRTLWFGLLTGAELARGDLAAADSWSDRAAAAAGPDGPHHQRAFVALSRAELHLARQDNALGARCAQDAAEVFSACRMPLYEAIARIKAGVALAASPERRIDALAQLEQARSLSGTRGAHGLSAWAEAEYRRLTDSPEP</sequence>
<name>A0ABV9B0Q1_9ACTN</name>
<evidence type="ECO:0000313" key="9">
    <source>
        <dbReference type="EMBL" id="MFC4504901.1"/>
    </source>
</evidence>
<keyword evidence="2" id="KW-0902">Two-component regulatory system</keyword>
<protein>
    <submittedName>
        <fullName evidence="9">BTAD domain-containing putative transcriptional regulator</fullName>
    </submittedName>
</protein>
<dbReference type="Gene3D" id="1.25.40.10">
    <property type="entry name" value="Tetratricopeptide repeat domain"/>
    <property type="match status" value="3"/>
</dbReference>
<dbReference type="InterPro" id="IPR019734">
    <property type="entry name" value="TPR_rpt"/>
</dbReference>
<dbReference type="SUPFAM" id="SSF52540">
    <property type="entry name" value="P-loop containing nucleoside triphosphate hydrolases"/>
    <property type="match status" value="1"/>
</dbReference>
<evidence type="ECO:0000256" key="4">
    <source>
        <dbReference type="ARBA" id="ARBA00023125"/>
    </source>
</evidence>
<gene>
    <name evidence="9" type="ORF">ACFPIH_36285</name>
</gene>
<dbReference type="PANTHER" id="PTHR35807:SF1">
    <property type="entry name" value="TRANSCRIPTIONAL REGULATOR REDD"/>
    <property type="match status" value="1"/>
</dbReference>
<keyword evidence="4 6" id="KW-0238">DNA-binding</keyword>
<dbReference type="InterPro" id="IPR016032">
    <property type="entry name" value="Sig_transdc_resp-reg_C-effctor"/>
</dbReference>
<dbReference type="SUPFAM" id="SSF48452">
    <property type="entry name" value="TPR-like"/>
    <property type="match status" value="2"/>
</dbReference>
<evidence type="ECO:0000256" key="2">
    <source>
        <dbReference type="ARBA" id="ARBA00023012"/>
    </source>
</evidence>
<dbReference type="Pfam" id="PF03704">
    <property type="entry name" value="BTAD"/>
    <property type="match status" value="1"/>
</dbReference>
<evidence type="ECO:0000256" key="5">
    <source>
        <dbReference type="ARBA" id="ARBA00023163"/>
    </source>
</evidence>
<dbReference type="PANTHER" id="PTHR35807">
    <property type="entry name" value="TRANSCRIPTIONAL REGULATOR REDD-RELATED"/>
    <property type="match status" value="1"/>
</dbReference>
<dbReference type="InterPro" id="IPR051677">
    <property type="entry name" value="AfsR-DnrI-RedD_regulator"/>
</dbReference>
<proteinExistence type="inferred from homology"/>
<evidence type="ECO:0000313" key="10">
    <source>
        <dbReference type="Proteomes" id="UP001595839"/>
    </source>
</evidence>
<accession>A0ABV9B0Q1</accession>
<dbReference type="SUPFAM" id="SSF46894">
    <property type="entry name" value="C-terminal effector domain of the bipartite response regulators"/>
    <property type="match status" value="1"/>
</dbReference>
<dbReference type="Pfam" id="PF00486">
    <property type="entry name" value="Trans_reg_C"/>
    <property type="match status" value="1"/>
</dbReference>
<dbReference type="CDD" id="cd15831">
    <property type="entry name" value="BTAD"/>
    <property type="match status" value="1"/>
</dbReference>
<dbReference type="SMART" id="SM01043">
    <property type="entry name" value="BTAD"/>
    <property type="match status" value="1"/>
</dbReference>
<feature type="region of interest" description="Disordered" evidence="7">
    <location>
        <begin position="247"/>
        <end position="281"/>
    </location>
</feature>
<feature type="domain" description="OmpR/PhoB-type" evidence="8">
    <location>
        <begin position="1"/>
        <end position="101"/>
    </location>
</feature>
<comment type="similarity">
    <text evidence="1">Belongs to the AfsR/DnrI/RedD regulatory family.</text>
</comment>
<dbReference type="InterPro" id="IPR001867">
    <property type="entry name" value="OmpR/PhoB-type_DNA-bd"/>
</dbReference>
<comment type="caution">
    <text evidence="9">The sequence shown here is derived from an EMBL/GenBank/DDBJ whole genome shotgun (WGS) entry which is preliminary data.</text>
</comment>
<evidence type="ECO:0000256" key="3">
    <source>
        <dbReference type="ARBA" id="ARBA00023015"/>
    </source>
</evidence>
<dbReference type="SMART" id="SM00862">
    <property type="entry name" value="Trans_reg_C"/>
    <property type="match status" value="1"/>
</dbReference>
<dbReference type="InterPro" id="IPR041664">
    <property type="entry name" value="AAA_16"/>
</dbReference>
<reference evidence="10" key="1">
    <citation type="journal article" date="2019" name="Int. J. Syst. Evol. Microbiol.">
        <title>The Global Catalogue of Microorganisms (GCM) 10K type strain sequencing project: providing services to taxonomists for standard genome sequencing and annotation.</title>
        <authorList>
            <consortium name="The Broad Institute Genomics Platform"/>
            <consortium name="The Broad Institute Genome Sequencing Center for Infectious Disease"/>
            <person name="Wu L."/>
            <person name="Ma J."/>
        </authorList>
    </citation>
    <scope>NUCLEOTIDE SEQUENCE [LARGE SCALE GENOMIC DNA]</scope>
    <source>
        <strain evidence="10">CGMCC 4.7177</strain>
    </source>
</reference>
<dbReference type="SMART" id="SM00028">
    <property type="entry name" value="TPR"/>
    <property type="match status" value="3"/>
</dbReference>
<feature type="DNA-binding region" description="OmpR/PhoB-type" evidence="6">
    <location>
        <begin position="1"/>
        <end position="101"/>
    </location>
</feature>
<dbReference type="InterPro" id="IPR027417">
    <property type="entry name" value="P-loop_NTPase"/>
</dbReference>
<dbReference type="InterPro" id="IPR005158">
    <property type="entry name" value="BTAD"/>
</dbReference>
<keyword evidence="5" id="KW-0804">Transcription</keyword>
<dbReference type="EMBL" id="JBHSFK010000029">
    <property type="protein sequence ID" value="MFC4504901.1"/>
    <property type="molecule type" value="Genomic_DNA"/>
</dbReference>
<organism evidence="9 10">
    <name type="scientific">Streptomyces vulcanius</name>
    <dbReference type="NCBI Taxonomy" id="1441876"/>
    <lineage>
        <taxon>Bacteria</taxon>
        <taxon>Bacillati</taxon>
        <taxon>Actinomycetota</taxon>
        <taxon>Actinomycetes</taxon>
        <taxon>Kitasatosporales</taxon>
        <taxon>Streptomycetaceae</taxon>
        <taxon>Streptomyces</taxon>
    </lineage>
</organism>
<dbReference type="Proteomes" id="UP001595839">
    <property type="component" value="Unassembled WGS sequence"/>
</dbReference>
<evidence type="ECO:0000256" key="7">
    <source>
        <dbReference type="SAM" id="MobiDB-lite"/>
    </source>
</evidence>